<organism evidence="3 4">
    <name type="scientific">Candidatus Undinarchaeum marinum</name>
    <dbReference type="NCBI Taxonomy" id="2756141"/>
    <lineage>
        <taxon>Archaea</taxon>
        <taxon>Candidatus Undinarchaeota</taxon>
        <taxon>Candidatus Undinarchaeia</taxon>
        <taxon>Candidatus Undinarchaeales</taxon>
        <taxon>Candidatus Undinarchaeaceae</taxon>
        <taxon>Candidatus Undinarchaeum</taxon>
    </lineage>
</organism>
<reference evidence="3 4" key="1">
    <citation type="journal article" name="Nat. Commun.">
        <title>Undinarchaeota illuminate DPANN phylogeny and the impact of gene transfer on archaeal evolution.</title>
        <authorList>
            <person name="Dombrowski N."/>
            <person name="Williams T.A."/>
            <person name="Sun J."/>
            <person name="Woodcroft B.J."/>
            <person name="Lee J.H."/>
            <person name="Minh B.Q."/>
            <person name="Rinke C."/>
            <person name="Spang A."/>
        </authorList>
    </citation>
    <scope>NUCLEOTIDE SEQUENCE [LARGE SCALE GENOMIC DNA]</scope>
    <source>
        <strain evidence="3">MAG_bin17</strain>
    </source>
</reference>
<feature type="region of interest" description="Disordered" evidence="2">
    <location>
        <begin position="1"/>
        <end position="158"/>
    </location>
</feature>
<dbReference type="EMBL" id="DVAD01000005">
    <property type="protein sequence ID" value="HIJ99352.1"/>
    <property type="molecule type" value="Genomic_DNA"/>
</dbReference>
<comment type="caution">
    <text evidence="3">The sequence shown here is derived from an EMBL/GenBank/DDBJ whole genome shotgun (WGS) entry which is preliminary data.</text>
</comment>
<evidence type="ECO:0000256" key="2">
    <source>
        <dbReference type="SAM" id="MobiDB-lite"/>
    </source>
</evidence>
<sequence>MAILKKKKSDYDPLEDLPPEKEKLKSQSAGADIESIKEEVGFPEAPEEEAPLEAMPPAPPVPPAPEAPQSLQAPSEAPPSETGQVPEFIQPAPAGQEAQPQEEDPLAFLGGAGDLEAPQEEGQEMPPAPTSELPQVPPKTEFQEAPLPAPTDPSYDSIIRNETEVIRREFETKMSLLKDEIQSLKKLDEEIKGVVEAMDRIEQKYEKVETRAEDNNTLLTETLNDVKSTVSAIDKIMSSALPALIKEVRSISEIKSKGK</sequence>
<feature type="compositionally biased region" description="Pro residues" evidence="2">
    <location>
        <begin position="54"/>
        <end position="66"/>
    </location>
</feature>
<evidence type="ECO:0000313" key="3">
    <source>
        <dbReference type="EMBL" id="HIJ99352.1"/>
    </source>
</evidence>
<gene>
    <name evidence="3" type="ORF">H1011_00825</name>
</gene>
<protein>
    <submittedName>
        <fullName evidence="3">Uncharacterized protein</fullName>
    </submittedName>
</protein>
<dbReference type="Proteomes" id="UP000604391">
    <property type="component" value="Unassembled WGS sequence"/>
</dbReference>
<evidence type="ECO:0000256" key="1">
    <source>
        <dbReference type="SAM" id="Coils"/>
    </source>
</evidence>
<feature type="coiled-coil region" evidence="1">
    <location>
        <begin position="167"/>
        <end position="218"/>
    </location>
</feature>
<evidence type="ECO:0000313" key="4">
    <source>
        <dbReference type="Proteomes" id="UP000604391"/>
    </source>
</evidence>
<accession>A0A832UZ20</accession>
<dbReference type="AlphaFoldDB" id="A0A832UZ20"/>
<keyword evidence="1" id="KW-0175">Coiled coil</keyword>
<keyword evidence="4" id="KW-1185">Reference proteome</keyword>
<feature type="compositionally biased region" description="Low complexity" evidence="2">
    <location>
        <begin position="90"/>
        <end position="99"/>
    </location>
</feature>
<name>A0A832UZ20_9ARCH</name>
<proteinExistence type="predicted"/>